<dbReference type="AlphaFoldDB" id="A0AAX3FQJ1"/>
<protein>
    <recommendedName>
        <fullName evidence="3">Lipoprotein</fullName>
    </recommendedName>
</protein>
<evidence type="ECO:0000313" key="1">
    <source>
        <dbReference type="EMBL" id="VEF72835.1"/>
    </source>
</evidence>
<dbReference type="Proteomes" id="UP000277437">
    <property type="component" value="Chromosome"/>
</dbReference>
<evidence type="ECO:0000313" key="2">
    <source>
        <dbReference type="Proteomes" id="UP000277437"/>
    </source>
</evidence>
<name>A0AAX3FQJ1_9PSED</name>
<organism evidence="1 2">
    <name type="scientific">Pseudomonas chlororaphis</name>
    <dbReference type="NCBI Taxonomy" id="587753"/>
    <lineage>
        <taxon>Bacteria</taxon>
        <taxon>Pseudomonadati</taxon>
        <taxon>Pseudomonadota</taxon>
        <taxon>Gammaproteobacteria</taxon>
        <taxon>Pseudomonadales</taxon>
        <taxon>Pseudomonadaceae</taxon>
        <taxon>Pseudomonas</taxon>
    </lineage>
</organism>
<gene>
    <name evidence="1" type="ORF">NCTC7357_01075</name>
</gene>
<dbReference type="EMBL" id="LR134334">
    <property type="protein sequence ID" value="VEF72835.1"/>
    <property type="molecule type" value="Genomic_DNA"/>
</dbReference>
<accession>A0AAX3FQJ1</accession>
<proteinExistence type="predicted"/>
<evidence type="ECO:0008006" key="3">
    <source>
        <dbReference type="Google" id="ProtNLM"/>
    </source>
</evidence>
<reference evidence="1 2" key="1">
    <citation type="submission" date="2018-12" db="EMBL/GenBank/DDBJ databases">
        <authorList>
            <consortium name="Pathogen Informatics"/>
        </authorList>
    </citation>
    <scope>NUCLEOTIDE SEQUENCE [LARGE SCALE GENOMIC DNA]</scope>
    <source>
        <strain evidence="1 2">NCTC7357</strain>
    </source>
</reference>
<sequence length="267" mass="29176">MELSPLSSPSRLIAPRPTLPLILAGVLSLAGCQTPKSAAPAPQAAAEASLQQNAQAFSDQFRALMVRNAFAANSQALVGTVDLVVKINRRNELSSCEIRPNAHRAPVPALESLARQVCWDSLFPEVPFEMYGPEGEMVIVAPLVFPALDESEPERQWRARTVQAYAQSRFFWTQALGKQPVDSIGKAHVRFVANAQGQVQECLVNLDPAGERRDAFKLDSDLQARLTAQCKQINLRQMPGFKVGDKGLARGNVLVEYAPWKGGPQHN</sequence>